<accession>U2MBB7</accession>
<evidence type="ECO:0000313" key="3">
    <source>
        <dbReference type="Proteomes" id="UP000016662"/>
    </source>
</evidence>
<evidence type="ECO:0000313" key="2">
    <source>
        <dbReference type="EMBL" id="ERJ96578.1"/>
    </source>
</evidence>
<feature type="transmembrane region" description="Helical" evidence="1">
    <location>
        <begin position="21"/>
        <end position="40"/>
    </location>
</feature>
<comment type="caution">
    <text evidence="2">The sequence shown here is derived from an EMBL/GenBank/DDBJ whole genome shotgun (WGS) entry which is preliminary data.</text>
</comment>
<dbReference type="AlphaFoldDB" id="U2MBB7"/>
<dbReference type="HOGENOM" id="CLU_3257383_0_0_9"/>
<gene>
    <name evidence="2" type="ORF">RUMCAL_01044</name>
</gene>
<keyword evidence="3" id="KW-1185">Reference proteome</keyword>
<name>U2MBB7_9FIRM</name>
<keyword evidence="1" id="KW-0812">Transmembrane</keyword>
<keyword evidence="1" id="KW-1133">Transmembrane helix</keyword>
<keyword evidence="1" id="KW-0472">Membrane</keyword>
<protein>
    <submittedName>
        <fullName evidence="2">Uncharacterized protein</fullName>
    </submittedName>
</protein>
<proteinExistence type="predicted"/>
<dbReference type="STRING" id="411473.RUMCAL_01044"/>
<dbReference type="EMBL" id="AWVF01000117">
    <property type="protein sequence ID" value="ERJ96578.1"/>
    <property type="molecule type" value="Genomic_DNA"/>
</dbReference>
<reference evidence="2 3" key="1">
    <citation type="submission" date="2013-07" db="EMBL/GenBank/DDBJ databases">
        <authorList>
            <person name="Weinstock G."/>
            <person name="Sodergren E."/>
            <person name="Wylie T."/>
            <person name="Fulton L."/>
            <person name="Fulton R."/>
            <person name="Fronick C."/>
            <person name="O'Laughlin M."/>
            <person name="Godfrey J."/>
            <person name="Miner T."/>
            <person name="Herter B."/>
            <person name="Appelbaum E."/>
            <person name="Cordes M."/>
            <person name="Lek S."/>
            <person name="Wollam A."/>
            <person name="Pepin K.H."/>
            <person name="Palsikar V.B."/>
            <person name="Mitreva M."/>
            <person name="Wilson R.K."/>
        </authorList>
    </citation>
    <scope>NUCLEOTIDE SEQUENCE [LARGE SCALE GENOMIC DNA]</scope>
    <source>
        <strain evidence="2 3">ATCC 27760</strain>
    </source>
</reference>
<dbReference type="Proteomes" id="UP000016662">
    <property type="component" value="Unassembled WGS sequence"/>
</dbReference>
<evidence type="ECO:0000256" key="1">
    <source>
        <dbReference type="SAM" id="Phobius"/>
    </source>
</evidence>
<organism evidence="2 3">
    <name type="scientific">Ruminococcus callidus ATCC 27760</name>
    <dbReference type="NCBI Taxonomy" id="411473"/>
    <lineage>
        <taxon>Bacteria</taxon>
        <taxon>Bacillati</taxon>
        <taxon>Bacillota</taxon>
        <taxon>Clostridia</taxon>
        <taxon>Eubacteriales</taxon>
        <taxon>Oscillospiraceae</taxon>
        <taxon>Ruminococcus</taxon>
    </lineage>
</organism>
<sequence length="42" mass="4976">MSSAIIEYRKTKMSNFAEIRHLFFFGKFFVIVGGIRYEIIQS</sequence>